<comment type="caution">
    <text evidence="3">The sequence shown here is derived from an EMBL/GenBank/DDBJ whole genome shotgun (WGS) entry which is preliminary data.</text>
</comment>
<keyword evidence="1" id="KW-0472">Membrane</keyword>
<dbReference type="AlphaFoldDB" id="A0A4R4FE32"/>
<keyword evidence="1" id="KW-0812">Transmembrane</keyword>
<dbReference type="CDD" id="cd08585">
    <property type="entry name" value="GDPD_like_3"/>
    <property type="match status" value="1"/>
</dbReference>
<organism evidence="3 4">
    <name type="scientific">Extibacter muris</name>
    <dbReference type="NCBI Taxonomy" id="1796622"/>
    <lineage>
        <taxon>Bacteria</taxon>
        <taxon>Bacillati</taxon>
        <taxon>Bacillota</taxon>
        <taxon>Clostridia</taxon>
        <taxon>Lachnospirales</taxon>
        <taxon>Lachnospiraceae</taxon>
        <taxon>Extibacter</taxon>
    </lineage>
</organism>
<reference evidence="3 4" key="1">
    <citation type="journal article" date="2016" name="Nat. Microbiol.">
        <title>The Mouse Intestinal Bacterial Collection (miBC) provides host-specific insight into cultured diversity and functional potential of the gut microbiota.</title>
        <authorList>
            <person name="Lagkouvardos I."/>
            <person name="Pukall R."/>
            <person name="Abt B."/>
            <person name="Foesel B.U."/>
            <person name="Meier-Kolthoff J.P."/>
            <person name="Kumar N."/>
            <person name="Bresciani A."/>
            <person name="Martinez I."/>
            <person name="Just S."/>
            <person name="Ziegler C."/>
            <person name="Brugiroux S."/>
            <person name="Garzetti D."/>
            <person name="Wenning M."/>
            <person name="Bui T.P."/>
            <person name="Wang J."/>
            <person name="Hugenholtz F."/>
            <person name="Plugge C.M."/>
            <person name="Peterson D.A."/>
            <person name="Hornef M.W."/>
            <person name="Baines J.F."/>
            <person name="Smidt H."/>
            <person name="Walter J."/>
            <person name="Kristiansen K."/>
            <person name="Nielsen H.B."/>
            <person name="Haller D."/>
            <person name="Overmann J."/>
            <person name="Stecher B."/>
            <person name="Clavel T."/>
        </authorList>
    </citation>
    <scope>NUCLEOTIDE SEQUENCE [LARGE SCALE GENOMIC DNA]</scope>
    <source>
        <strain evidence="3 4">DSM 28560</strain>
    </source>
</reference>
<dbReference type="GO" id="GO:0006629">
    <property type="term" value="P:lipid metabolic process"/>
    <property type="evidence" value="ECO:0007669"/>
    <property type="project" value="InterPro"/>
</dbReference>
<dbReference type="PANTHER" id="PTHR46211:SF1">
    <property type="entry name" value="GLYCEROPHOSPHODIESTER PHOSPHODIESTERASE, CYTOPLASMIC"/>
    <property type="match status" value="1"/>
</dbReference>
<sequence length="272" mass="31441">MYMIPVIFLLIPPLYFFAVWPRTSRKGQMRRYEHTLFAHRGYHCISRGIPENSLSAFRAAVKKGYGIELDVHLTRDRKLAVFHDDDLLRVCGSKESIEDLTYEELGRYCLSGTKEHIPLFTDVLSLVNGQVPLLIEMKIPSSATDICSVLYETLKSYHGPFLVQSFNTMGIRWFKLHAPDVLRGQLSDNLTKKKSREPWLLRFMVRYLLTNFLGRPDFISYKLADLPNLSVSALRSLTHTPVAVWTLRTEAALAEGIRCYDMQIFEKQNENY</sequence>
<dbReference type="Gene3D" id="3.20.20.190">
    <property type="entry name" value="Phosphatidylinositol (PI) phosphodiesterase"/>
    <property type="match status" value="1"/>
</dbReference>
<dbReference type="RefSeq" id="WP_132277122.1">
    <property type="nucleotide sequence ID" value="NZ_JAOBST010000037.1"/>
</dbReference>
<proteinExistence type="predicted"/>
<dbReference type="SUPFAM" id="SSF51695">
    <property type="entry name" value="PLC-like phosphodiesterases"/>
    <property type="match status" value="1"/>
</dbReference>
<dbReference type="Proteomes" id="UP000295710">
    <property type="component" value="Unassembled WGS sequence"/>
</dbReference>
<dbReference type="InterPro" id="IPR030395">
    <property type="entry name" value="GP_PDE_dom"/>
</dbReference>
<evidence type="ECO:0000256" key="1">
    <source>
        <dbReference type="SAM" id="Phobius"/>
    </source>
</evidence>
<evidence type="ECO:0000259" key="2">
    <source>
        <dbReference type="PROSITE" id="PS51704"/>
    </source>
</evidence>
<dbReference type="GO" id="GO:0008081">
    <property type="term" value="F:phosphoric diester hydrolase activity"/>
    <property type="evidence" value="ECO:0007669"/>
    <property type="project" value="InterPro"/>
</dbReference>
<dbReference type="InterPro" id="IPR017946">
    <property type="entry name" value="PLC-like_Pdiesterase_TIM-brl"/>
</dbReference>
<feature type="domain" description="GP-PDE" evidence="2">
    <location>
        <begin position="34"/>
        <end position="272"/>
    </location>
</feature>
<dbReference type="Pfam" id="PF03009">
    <property type="entry name" value="GDPD"/>
    <property type="match status" value="1"/>
</dbReference>
<keyword evidence="4" id="KW-1185">Reference proteome</keyword>
<protein>
    <submittedName>
        <fullName evidence="3">Glycerophosphodiester phosphodiesterase</fullName>
    </submittedName>
</protein>
<keyword evidence="1" id="KW-1133">Transmembrane helix</keyword>
<gene>
    <name evidence="3" type="ORF">E1963_08485</name>
</gene>
<evidence type="ECO:0000313" key="4">
    <source>
        <dbReference type="Proteomes" id="UP000295710"/>
    </source>
</evidence>
<dbReference type="EMBL" id="SMMX01000006">
    <property type="protein sequence ID" value="TDA21795.1"/>
    <property type="molecule type" value="Genomic_DNA"/>
</dbReference>
<dbReference type="PROSITE" id="PS51704">
    <property type="entry name" value="GP_PDE"/>
    <property type="match status" value="1"/>
</dbReference>
<accession>A0A4R4FE32</accession>
<dbReference type="PANTHER" id="PTHR46211">
    <property type="entry name" value="GLYCEROPHOSPHORYL DIESTER PHOSPHODIESTERASE"/>
    <property type="match status" value="1"/>
</dbReference>
<name>A0A4R4FE32_9FIRM</name>
<evidence type="ECO:0000313" key="3">
    <source>
        <dbReference type="EMBL" id="TDA21795.1"/>
    </source>
</evidence>
<feature type="transmembrane region" description="Helical" evidence="1">
    <location>
        <begin position="6"/>
        <end position="23"/>
    </location>
</feature>